<dbReference type="PROSITE" id="PS51257">
    <property type="entry name" value="PROKAR_LIPOPROTEIN"/>
    <property type="match status" value="1"/>
</dbReference>
<feature type="region of interest" description="Disordered" evidence="1">
    <location>
        <begin position="1"/>
        <end position="25"/>
    </location>
</feature>
<feature type="compositionally biased region" description="Low complexity" evidence="1">
    <location>
        <begin position="16"/>
        <end position="25"/>
    </location>
</feature>
<name>A0AAN0MFC1_9ACTN</name>
<dbReference type="KEGG" id="broo:brsh051_08390"/>
<reference evidence="2" key="1">
    <citation type="journal article" date="2024" name="Int. J. Syst. Evol. Microbiol.">
        <title>Brooklawnia propionicigenes sp. nov., a facultatively anaerobic, propionate-producing bacterium isolated from a methanogenic reactor treating waste from cattle farms.</title>
        <authorList>
            <person name="Akita Y."/>
            <person name="Ueki A."/>
            <person name="Tonouchi A."/>
            <person name="Sugawara Y."/>
            <person name="Honma S."/>
            <person name="Kaku N."/>
            <person name="Ueki K."/>
        </authorList>
    </citation>
    <scope>NUCLEOTIDE SEQUENCE</scope>
    <source>
        <strain evidence="2">SH051</strain>
    </source>
</reference>
<evidence type="ECO:0000313" key="3">
    <source>
        <dbReference type="Proteomes" id="UP001431656"/>
    </source>
</evidence>
<keyword evidence="3" id="KW-1185">Reference proteome</keyword>
<dbReference type="Proteomes" id="UP001431656">
    <property type="component" value="Chromosome"/>
</dbReference>
<dbReference type="AlphaFoldDB" id="A0AAN0MFC1"/>
<organism evidence="2 3">
    <name type="scientific">Brooklawnia propionicigenes</name>
    <dbReference type="NCBI Taxonomy" id="3041175"/>
    <lineage>
        <taxon>Bacteria</taxon>
        <taxon>Bacillati</taxon>
        <taxon>Actinomycetota</taxon>
        <taxon>Actinomycetes</taxon>
        <taxon>Propionibacteriales</taxon>
        <taxon>Propionibacteriaceae</taxon>
        <taxon>Brooklawnia</taxon>
    </lineage>
</organism>
<evidence type="ECO:0000256" key="1">
    <source>
        <dbReference type="SAM" id="MobiDB-lite"/>
    </source>
</evidence>
<proteinExistence type="predicted"/>
<sequence>MVPSTRRVSFAGWQPAGVGSPAGGAASVGCSAVGSDAGTLATVSGAGVGVAVGVLGLGLGVREALADTEGLGLTGVPVTDLGRPNSQMIPAITATATARTMARRIQ</sequence>
<protein>
    <submittedName>
        <fullName evidence="2">Uncharacterized protein</fullName>
    </submittedName>
</protein>
<accession>A0AAN0MFC1</accession>
<gene>
    <name evidence="2" type="ORF">brsh051_08390</name>
</gene>
<evidence type="ECO:0000313" key="2">
    <source>
        <dbReference type="EMBL" id="BEH01558.1"/>
    </source>
</evidence>
<dbReference type="EMBL" id="AP028056">
    <property type="protein sequence ID" value="BEH01558.1"/>
    <property type="molecule type" value="Genomic_DNA"/>
</dbReference>